<evidence type="ECO:0000313" key="2">
    <source>
        <dbReference type="EMBL" id="GCD32832.1"/>
    </source>
</evidence>
<dbReference type="EMBL" id="BHZC01000001">
    <property type="protein sequence ID" value="GCD32832.1"/>
    <property type="molecule type" value="Genomic_DNA"/>
</dbReference>
<gene>
    <name evidence="2" type="ORF">OEIGOIKO_00550</name>
</gene>
<reference evidence="2 3" key="1">
    <citation type="submission" date="2018-11" db="EMBL/GenBank/DDBJ databases">
        <title>Whole genome sequence of Streptomyces chrestomyceticus NBRC 13444(T).</title>
        <authorList>
            <person name="Komaki H."/>
            <person name="Tamura T."/>
        </authorList>
    </citation>
    <scope>NUCLEOTIDE SEQUENCE [LARGE SCALE GENOMIC DNA]</scope>
    <source>
        <strain evidence="2 3">NBRC 13444</strain>
    </source>
</reference>
<protein>
    <submittedName>
        <fullName evidence="2">Uncharacterized protein</fullName>
    </submittedName>
</protein>
<dbReference type="AlphaFoldDB" id="A0A7U9KP35"/>
<dbReference type="Proteomes" id="UP000287830">
    <property type="component" value="Unassembled WGS sequence"/>
</dbReference>
<comment type="caution">
    <text evidence="2">The sequence shown here is derived from an EMBL/GenBank/DDBJ whole genome shotgun (WGS) entry which is preliminary data.</text>
</comment>
<accession>A0A7U9KP35</accession>
<organism evidence="2 3">
    <name type="scientific">Streptomyces chrestomyceticus JCM 4735</name>
    <dbReference type="NCBI Taxonomy" id="1306181"/>
    <lineage>
        <taxon>Bacteria</taxon>
        <taxon>Bacillati</taxon>
        <taxon>Actinomycetota</taxon>
        <taxon>Actinomycetes</taxon>
        <taxon>Kitasatosporales</taxon>
        <taxon>Streptomycetaceae</taxon>
        <taxon>Streptomyces</taxon>
    </lineage>
</organism>
<evidence type="ECO:0000313" key="3">
    <source>
        <dbReference type="Proteomes" id="UP000287830"/>
    </source>
</evidence>
<evidence type="ECO:0000256" key="1">
    <source>
        <dbReference type="SAM" id="MobiDB-lite"/>
    </source>
</evidence>
<proteinExistence type="predicted"/>
<name>A0A7U9KP35_9ACTN</name>
<sequence>MVAGPGGEQACEVSDWDGIREPSGQRGVARLPVLDIRSGAGRQIPHHGLGAAVLPQLAE</sequence>
<feature type="region of interest" description="Disordered" evidence="1">
    <location>
        <begin position="1"/>
        <end position="24"/>
    </location>
</feature>